<evidence type="ECO:0000313" key="3">
    <source>
        <dbReference type="Proteomes" id="UP001152607"/>
    </source>
</evidence>
<gene>
    <name evidence="2" type="ORF">PDIGIT_LOCUS14037</name>
</gene>
<reference evidence="2" key="1">
    <citation type="submission" date="2023-01" db="EMBL/GenBank/DDBJ databases">
        <authorList>
            <person name="Van Ghelder C."/>
            <person name="Rancurel C."/>
        </authorList>
    </citation>
    <scope>NUCLEOTIDE SEQUENCE</scope>
    <source>
        <strain evidence="2">CNCM I-4278</strain>
    </source>
</reference>
<comment type="caution">
    <text evidence="2">The sequence shown here is derived from an EMBL/GenBank/DDBJ whole genome shotgun (WGS) entry which is preliminary data.</text>
</comment>
<dbReference type="Proteomes" id="UP001152607">
    <property type="component" value="Unassembled WGS sequence"/>
</dbReference>
<organism evidence="2 3">
    <name type="scientific">Periconia digitata</name>
    <dbReference type="NCBI Taxonomy" id="1303443"/>
    <lineage>
        <taxon>Eukaryota</taxon>
        <taxon>Fungi</taxon>
        <taxon>Dikarya</taxon>
        <taxon>Ascomycota</taxon>
        <taxon>Pezizomycotina</taxon>
        <taxon>Dothideomycetes</taxon>
        <taxon>Pleosporomycetidae</taxon>
        <taxon>Pleosporales</taxon>
        <taxon>Massarineae</taxon>
        <taxon>Periconiaceae</taxon>
        <taxon>Periconia</taxon>
    </lineage>
</organism>
<evidence type="ECO:0000313" key="2">
    <source>
        <dbReference type="EMBL" id="CAI6340852.1"/>
    </source>
</evidence>
<name>A0A9W4XYY5_9PLEO</name>
<evidence type="ECO:0000256" key="1">
    <source>
        <dbReference type="SAM" id="MobiDB-lite"/>
    </source>
</evidence>
<accession>A0A9W4XYY5</accession>
<dbReference type="AlphaFoldDB" id="A0A9W4XYY5"/>
<proteinExistence type="predicted"/>
<sequence>MGEKGSRWMHLICARDANSHFREQQTASIGFFPVQCCLGIRTSKAMPSLPSLHLGLLHILSVQPLTPLLPLPAIFQNLHPQTQHINQKQRHQNPPPSHHTCDLSRNQITLSCICQRKLQHCLEPRLRRPFVRRVRDI</sequence>
<keyword evidence="3" id="KW-1185">Reference proteome</keyword>
<protein>
    <submittedName>
        <fullName evidence="2">Uncharacterized protein</fullName>
    </submittedName>
</protein>
<dbReference type="EMBL" id="CAOQHR010000011">
    <property type="protein sequence ID" value="CAI6340852.1"/>
    <property type="molecule type" value="Genomic_DNA"/>
</dbReference>
<feature type="region of interest" description="Disordered" evidence="1">
    <location>
        <begin position="82"/>
        <end position="101"/>
    </location>
</feature>